<accession>A0A4Z2ILY0</accession>
<protein>
    <submittedName>
        <fullName evidence="2">Uncharacterized protein</fullName>
    </submittedName>
</protein>
<evidence type="ECO:0000256" key="1">
    <source>
        <dbReference type="SAM" id="MobiDB-lite"/>
    </source>
</evidence>
<comment type="caution">
    <text evidence="2">The sequence shown here is derived from an EMBL/GenBank/DDBJ whole genome shotgun (WGS) entry which is preliminary data.</text>
</comment>
<dbReference type="EMBL" id="SRLO01000075">
    <property type="protein sequence ID" value="TNN78202.1"/>
    <property type="molecule type" value="Genomic_DNA"/>
</dbReference>
<dbReference type="AlphaFoldDB" id="A0A4Z2ILY0"/>
<gene>
    <name evidence="2" type="ORF">EYF80_011442</name>
</gene>
<name>A0A4Z2ILY0_9TELE</name>
<reference evidence="2 3" key="1">
    <citation type="submission" date="2019-03" db="EMBL/GenBank/DDBJ databases">
        <title>First draft genome of Liparis tanakae, snailfish: a comprehensive survey of snailfish specific genes.</title>
        <authorList>
            <person name="Kim W."/>
            <person name="Song I."/>
            <person name="Jeong J.-H."/>
            <person name="Kim D."/>
            <person name="Kim S."/>
            <person name="Ryu S."/>
            <person name="Song J.Y."/>
            <person name="Lee S.K."/>
        </authorList>
    </citation>
    <scope>NUCLEOTIDE SEQUENCE [LARGE SCALE GENOMIC DNA]</scope>
    <source>
        <tissue evidence="2">Muscle</tissue>
    </source>
</reference>
<dbReference type="Proteomes" id="UP000314294">
    <property type="component" value="Unassembled WGS sequence"/>
</dbReference>
<sequence length="138" mass="15405">MRKTRQCYKIPPRSYWTPARYISRKPAVVMPERNPPPPVFAWMQTAFLHRMQDTKIAAHMILRNGSSLQSLERRAGHDPVKTKSQEKGFESKSSRIVTLVFLWRAAAVGGGGGGGGGGDYLCTALTSPWREDASITMR</sequence>
<proteinExistence type="predicted"/>
<evidence type="ECO:0000313" key="3">
    <source>
        <dbReference type="Proteomes" id="UP000314294"/>
    </source>
</evidence>
<feature type="region of interest" description="Disordered" evidence="1">
    <location>
        <begin position="71"/>
        <end position="91"/>
    </location>
</feature>
<organism evidence="2 3">
    <name type="scientific">Liparis tanakae</name>
    <name type="common">Tanaka's snailfish</name>
    <dbReference type="NCBI Taxonomy" id="230148"/>
    <lineage>
        <taxon>Eukaryota</taxon>
        <taxon>Metazoa</taxon>
        <taxon>Chordata</taxon>
        <taxon>Craniata</taxon>
        <taxon>Vertebrata</taxon>
        <taxon>Euteleostomi</taxon>
        <taxon>Actinopterygii</taxon>
        <taxon>Neopterygii</taxon>
        <taxon>Teleostei</taxon>
        <taxon>Neoteleostei</taxon>
        <taxon>Acanthomorphata</taxon>
        <taxon>Eupercaria</taxon>
        <taxon>Perciformes</taxon>
        <taxon>Cottioidei</taxon>
        <taxon>Cottales</taxon>
        <taxon>Liparidae</taxon>
        <taxon>Liparis</taxon>
    </lineage>
</organism>
<evidence type="ECO:0000313" key="2">
    <source>
        <dbReference type="EMBL" id="TNN78202.1"/>
    </source>
</evidence>
<keyword evidence="3" id="KW-1185">Reference proteome</keyword>